<dbReference type="InterPro" id="IPR026818">
    <property type="entry name" value="Apc_fam"/>
</dbReference>
<dbReference type="GO" id="GO:0008017">
    <property type="term" value="F:microtubule binding"/>
    <property type="evidence" value="ECO:0007669"/>
    <property type="project" value="TreeGrafter"/>
</dbReference>
<feature type="compositionally biased region" description="Polar residues" evidence="1">
    <location>
        <begin position="1"/>
        <end position="11"/>
    </location>
</feature>
<evidence type="ECO:0000256" key="1">
    <source>
        <dbReference type="SAM" id="MobiDB-lite"/>
    </source>
</evidence>
<reference evidence="2" key="2">
    <citation type="submission" date="2020-06" db="EMBL/GenBank/DDBJ databases">
        <authorList>
            <person name="Sheffer M."/>
        </authorList>
    </citation>
    <scope>NUCLEOTIDE SEQUENCE</scope>
</reference>
<dbReference type="GO" id="GO:0007399">
    <property type="term" value="P:nervous system development"/>
    <property type="evidence" value="ECO:0007669"/>
    <property type="project" value="TreeGrafter"/>
</dbReference>
<evidence type="ECO:0000313" key="3">
    <source>
        <dbReference type="Proteomes" id="UP000807504"/>
    </source>
</evidence>
<dbReference type="GO" id="GO:0016477">
    <property type="term" value="P:cell migration"/>
    <property type="evidence" value="ECO:0007669"/>
    <property type="project" value="TreeGrafter"/>
</dbReference>
<feature type="compositionally biased region" description="Polar residues" evidence="1">
    <location>
        <begin position="49"/>
        <end position="62"/>
    </location>
</feature>
<keyword evidence="3" id="KW-1185">Reference proteome</keyword>
<dbReference type="InterPro" id="IPR009223">
    <property type="entry name" value="APC_rpt"/>
</dbReference>
<sequence>MLGYKANQSVKPSYDHYHDTDVDNTGDQLVDFSKRYPENDPEEICRPSSVKNPQLSLTSMNSEENKQPDDEVKVYCIEGTPIMASSASSYCDLREVGIIEQSTEAVISEERTAKEHCFSSPYNFSIDTPESTKNCINSNLVVDEIHTFDQAKKQESNKEEECVNQETEAAITKSSSPLMFSRSSSVGSLNSFEQHSIVDDRSSVSAFSNLASGMISPSEIPDSPFEVASPFISKSKNNEFLFPSNEKPMDPVLVDQTIPNGDFPDEAFGDCSEDDVKIYDDEGDCLSVSNLSALSIQANSTHVSISVIQNKNTLVNLTQKSSVTVNCSVIDGEADFIEKCQNLKIIDEPYDLEQNCINTISSLPSDVNDNQSEKTKTVIEIKYEDKGTSTSEDFHFHGDIYEHSPPFKDIKASTPLKNVTKDVKNLISLKTYRPQYELQESLDYSKDYSDDESEALLQECILSGMPSKDNVVVNASKQSLNNSFQTSESSLKESFDVPNCSFSDNDVCDEDDNSDDDEEILKKCVLLGMPQKSNNMQIQTEKSSAPEPMSNSQNHQLKLFDDMYQSTVLPQEEKINQESGEKNLNLVVKESISNQKSFAKEEEFSTYNLISQSKDQLDDIKKDLAKSDDDSDNDESDLLVQELIQLGMPKSELSPKETKLPVIFPPNKNLGCRDNCPDGVSDGEDEDDDMLNEIINAGKPNSSSETNKSSYPESKPCLKSQNQKKLTAAEDRALYLNKYYYGNIISKDIVRTASANAFIGIDDSTYVYRTEDTPILSPSASLSDLSTLSFTEDKVCQESFLNNSRNSEDCSSESEDDELLRQCIRQGMPGARRVAA</sequence>
<proteinExistence type="predicted"/>
<feature type="compositionally biased region" description="Polar residues" evidence="1">
    <location>
        <begin position="699"/>
        <end position="712"/>
    </location>
</feature>
<dbReference type="GO" id="GO:0007026">
    <property type="term" value="P:negative regulation of microtubule depolymerization"/>
    <property type="evidence" value="ECO:0007669"/>
    <property type="project" value="TreeGrafter"/>
</dbReference>
<dbReference type="GO" id="GO:0001708">
    <property type="term" value="P:cell fate specification"/>
    <property type="evidence" value="ECO:0007669"/>
    <property type="project" value="TreeGrafter"/>
</dbReference>
<dbReference type="GO" id="GO:0007389">
    <property type="term" value="P:pattern specification process"/>
    <property type="evidence" value="ECO:0007669"/>
    <property type="project" value="TreeGrafter"/>
</dbReference>
<dbReference type="GO" id="GO:0005881">
    <property type="term" value="C:cytoplasmic microtubule"/>
    <property type="evidence" value="ECO:0007669"/>
    <property type="project" value="TreeGrafter"/>
</dbReference>
<dbReference type="PANTHER" id="PTHR12607">
    <property type="entry name" value="ADENOMATOUS POLYPOSIS COLI PROTEIN FAMILY"/>
    <property type="match status" value="1"/>
</dbReference>
<organism evidence="2 3">
    <name type="scientific">Argiope bruennichi</name>
    <name type="common">Wasp spider</name>
    <name type="synonym">Aranea bruennichi</name>
    <dbReference type="NCBI Taxonomy" id="94029"/>
    <lineage>
        <taxon>Eukaryota</taxon>
        <taxon>Metazoa</taxon>
        <taxon>Ecdysozoa</taxon>
        <taxon>Arthropoda</taxon>
        <taxon>Chelicerata</taxon>
        <taxon>Arachnida</taxon>
        <taxon>Araneae</taxon>
        <taxon>Araneomorphae</taxon>
        <taxon>Entelegynae</taxon>
        <taxon>Araneoidea</taxon>
        <taxon>Araneidae</taxon>
        <taxon>Argiope</taxon>
    </lineage>
</organism>
<dbReference type="GO" id="GO:0030877">
    <property type="term" value="C:beta-catenin destruction complex"/>
    <property type="evidence" value="ECO:0007669"/>
    <property type="project" value="TreeGrafter"/>
</dbReference>
<comment type="caution">
    <text evidence="2">The sequence shown here is derived from an EMBL/GenBank/DDBJ whole genome shotgun (WGS) entry which is preliminary data.</text>
</comment>
<dbReference type="GO" id="GO:0090090">
    <property type="term" value="P:negative regulation of canonical Wnt signaling pathway"/>
    <property type="evidence" value="ECO:0007669"/>
    <property type="project" value="TreeGrafter"/>
</dbReference>
<dbReference type="GO" id="GO:0016342">
    <property type="term" value="C:catenin complex"/>
    <property type="evidence" value="ECO:0007669"/>
    <property type="project" value="TreeGrafter"/>
</dbReference>
<name>A0A8T0FPR4_ARGBR</name>
<dbReference type="OrthoDB" id="6425389at2759"/>
<feature type="region of interest" description="Disordered" evidence="1">
    <location>
        <begin position="694"/>
        <end position="723"/>
    </location>
</feature>
<protein>
    <submittedName>
        <fullName evidence="2">Uncharacterized protein</fullName>
    </submittedName>
</protein>
<reference evidence="2" key="1">
    <citation type="journal article" date="2020" name="bioRxiv">
        <title>Chromosome-level reference genome of the European wasp spider Argiope bruennichi: a resource for studies on range expansion and evolutionary adaptation.</title>
        <authorList>
            <person name="Sheffer M.M."/>
            <person name="Hoppe A."/>
            <person name="Krehenwinkel H."/>
            <person name="Uhl G."/>
            <person name="Kuss A.W."/>
            <person name="Jensen L."/>
            <person name="Jensen C."/>
            <person name="Gillespie R.G."/>
            <person name="Hoff K.J."/>
            <person name="Prost S."/>
        </authorList>
    </citation>
    <scope>NUCLEOTIDE SEQUENCE</scope>
</reference>
<gene>
    <name evidence="2" type="ORF">HNY73_004151</name>
</gene>
<accession>A0A8T0FPR4</accession>
<feature type="region of interest" description="Disordered" evidence="1">
    <location>
        <begin position="1"/>
        <end position="68"/>
    </location>
</feature>
<dbReference type="Pfam" id="PF05923">
    <property type="entry name" value="APC_r"/>
    <property type="match status" value="1"/>
</dbReference>
<dbReference type="GO" id="GO:0008013">
    <property type="term" value="F:beta-catenin binding"/>
    <property type="evidence" value="ECO:0007669"/>
    <property type="project" value="InterPro"/>
</dbReference>
<dbReference type="OMA" id="RDNCPDG"/>
<dbReference type="Proteomes" id="UP000807504">
    <property type="component" value="Unassembled WGS sequence"/>
</dbReference>
<dbReference type="EMBL" id="JABXBU010000003">
    <property type="protein sequence ID" value="KAF8792572.1"/>
    <property type="molecule type" value="Genomic_DNA"/>
</dbReference>
<dbReference type="AlphaFoldDB" id="A0A8T0FPR4"/>
<evidence type="ECO:0000313" key="2">
    <source>
        <dbReference type="EMBL" id="KAF8792572.1"/>
    </source>
</evidence>
<dbReference type="PANTHER" id="PTHR12607:SF12">
    <property type="entry name" value="APC-LIKE, ISOFORM A-RELATED"/>
    <property type="match status" value="1"/>
</dbReference>
<dbReference type="GO" id="GO:0045295">
    <property type="term" value="F:gamma-catenin binding"/>
    <property type="evidence" value="ECO:0007669"/>
    <property type="project" value="TreeGrafter"/>
</dbReference>
<dbReference type="GO" id="GO:0016055">
    <property type="term" value="P:Wnt signaling pathway"/>
    <property type="evidence" value="ECO:0007669"/>
    <property type="project" value="InterPro"/>
</dbReference>